<dbReference type="GeneID" id="42007206"/>
<feature type="compositionally biased region" description="Low complexity" evidence="5">
    <location>
        <begin position="284"/>
        <end position="301"/>
    </location>
</feature>
<dbReference type="GO" id="GO:0005778">
    <property type="term" value="C:peroxisomal membrane"/>
    <property type="evidence" value="ECO:0007669"/>
    <property type="project" value="UniProtKB-SubCell"/>
</dbReference>
<dbReference type="Proteomes" id="UP000319731">
    <property type="component" value="Unassembled WGS sequence"/>
</dbReference>
<feature type="region of interest" description="Disordered" evidence="5">
    <location>
        <begin position="308"/>
        <end position="328"/>
    </location>
</feature>
<feature type="compositionally biased region" description="Low complexity" evidence="5">
    <location>
        <begin position="86"/>
        <end position="95"/>
    </location>
</feature>
<dbReference type="InterPro" id="IPR008733">
    <property type="entry name" value="PEX11"/>
</dbReference>
<keyword evidence="3" id="KW-0576">Peroxisome</keyword>
<dbReference type="EMBL" id="QEAO01000069">
    <property type="protein sequence ID" value="TPX30457.1"/>
    <property type="molecule type" value="Genomic_DNA"/>
</dbReference>
<evidence type="ECO:0000256" key="1">
    <source>
        <dbReference type="ARBA" id="ARBA00022593"/>
    </source>
</evidence>
<dbReference type="Pfam" id="PF05648">
    <property type="entry name" value="PEX11"/>
    <property type="match status" value="1"/>
</dbReference>
<dbReference type="PANTHER" id="PTHR12652">
    <property type="entry name" value="PEROXISOMAL BIOGENESIS FACTOR 11"/>
    <property type="match status" value="1"/>
</dbReference>
<feature type="compositionally biased region" description="Low complexity" evidence="5">
    <location>
        <begin position="249"/>
        <end position="268"/>
    </location>
</feature>
<accession>A0A507BKZ8</accession>
<reference evidence="6 7" key="1">
    <citation type="journal article" date="2019" name="Sci. Rep.">
        <title>Comparative genomics of chytrid fungi reveal insights into the obligate biotrophic and pathogenic lifestyle of Synchytrium endobioticum.</title>
        <authorList>
            <person name="van de Vossenberg B.T.L.H."/>
            <person name="Warris S."/>
            <person name="Nguyen H.D.T."/>
            <person name="van Gent-Pelzer M.P.E."/>
            <person name="Joly D.L."/>
            <person name="van de Geest H.C."/>
            <person name="Bonants P.J.M."/>
            <person name="Smith D.S."/>
            <person name="Levesque C.A."/>
            <person name="van der Lee T.A.J."/>
        </authorList>
    </citation>
    <scope>NUCLEOTIDE SEQUENCE [LARGE SCALE GENOMIC DNA]</scope>
    <source>
        <strain evidence="6 7">JEL517</strain>
    </source>
</reference>
<keyword evidence="2" id="KW-0472">Membrane</keyword>
<evidence type="ECO:0000256" key="3">
    <source>
        <dbReference type="ARBA" id="ARBA00023140"/>
    </source>
</evidence>
<feature type="compositionally biased region" description="Low complexity" evidence="5">
    <location>
        <begin position="41"/>
        <end position="56"/>
    </location>
</feature>
<dbReference type="GO" id="GO:0016559">
    <property type="term" value="P:peroxisome fission"/>
    <property type="evidence" value="ECO:0007669"/>
    <property type="project" value="InterPro"/>
</dbReference>
<feature type="region of interest" description="Disordered" evidence="5">
    <location>
        <begin position="282"/>
        <end position="301"/>
    </location>
</feature>
<protein>
    <submittedName>
        <fullName evidence="6">Uncharacterized protein</fullName>
    </submittedName>
</protein>
<evidence type="ECO:0000313" key="7">
    <source>
        <dbReference type="Proteomes" id="UP000319731"/>
    </source>
</evidence>
<feature type="region of interest" description="Disordered" evidence="5">
    <location>
        <begin position="240"/>
        <end position="275"/>
    </location>
</feature>
<feature type="compositionally biased region" description="Polar residues" evidence="5">
    <location>
        <begin position="434"/>
        <end position="456"/>
    </location>
</feature>
<name>A0A507BKZ8_9FUNG</name>
<dbReference type="RefSeq" id="XP_031022118.1">
    <property type="nucleotide sequence ID" value="XM_031171909.1"/>
</dbReference>
<gene>
    <name evidence="6" type="ORF">SmJEL517_g05983</name>
</gene>
<keyword evidence="1" id="KW-0962">Peroxisome biogenesis</keyword>
<proteinExistence type="predicted"/>
<sequence>MAKQDRSPRLKRARRDSGVGATGFESDTNDDTVSTQTPDYSGANTNNNNISSTNGSPLPEESSITFSRKLSDLLLDSEFPLPPVIQSTASGSSQSSKEKSHHTSSNGTTVSSSSNDSSNVFSRIMIPKNVVPRLLRMLQDNLQGGKKKDSSLKNLTPVSYNERLLPRMVVFASHISAADKVYRLVEYILRLIAYLSYLRFSSVTARKALNLASALNDTRAGMRLVGLLMVADRAYQHWPNTTRSRHHNSNSSNNNNNLNGNISTNNNSSHHKPNIENSVVMGESMTSNGGQSSLSSSMSMTASMSSSTMSQPLYTTSSTGITDSPSNLSRDDRMLRGLEAWQTIVLAIYYPLDHIRWFARHGAMAMPSTQSTRTLSRYASACWTTYLLLDLVSNTINLARSSRSVSMVQKQGTLLQLAREHTSHRHHRVASPERVNNSNNINGRSHSTHSQHGSNTVDVSEEQAMLNRELHMYLVQRADWFWRLMSNLGDLPLAVDATLLNPVLPHGLSALLGCCSSAVAIYCRWNHIHSVADTL</sequence>
<feature type="compositionally biased region" description="Polar residues" evidence="5">
    <location>
        <begin position="311"/>
        <end position="328"/>
    </location>
</feature>
<evidence type="ECO:0000256" key="2">
    <source>
        <dbReference type="ARBA" id="ARBA00023136"/>
    </source>
</evidence>
<dbReference type="PANTHER" id="PTHR12652:SF50">
    <property type="entry name" value="PEROXIN 11"/>
    <property type="match status" value="1"/>
</dbReference>
<evidence type="ECO:0000313" key="6">
    <source>
        <dbReference type="EMBL" id="TPX30457.1"/>
    </source>
</evidence>
<feature type="region of interest" description="Disordered" evidence="5">
    <location>
        <begin position="423"/>
        <end position="456"/>
    </location>
</feature>
<keyword evidence="7" id="KW-1185">Reference proteome</keyword>
<dbReference type="OrthoDB" id="10005898at2759"/>
<feature type="compositionally biased region" description="Low complexity" evidence="5">
    <location>
        <begin position="103"/>
        <end position="117"/>
    </location>
</feature>
<comment type="caution">
    <text evidence="6">The sequence shown here is derived from an EMBL/GenBank/DDBJ whole genome shotgun (WGS) entry which is preliminary data.</text>
</comment>
<evidence type="ECO:0000256" key="5">
    <source>
        <dbReference type="SAM" id="MobiDB-lite"/>
    </source>
</evidence>
<dbReference type="AlphaFoldDB" id="A0A507BKZ8"/>
<organism evidence="6 7">
    <name type="scientific">Synchytrium microbalum</name>
    <dbReference type="NCBI Taxonomy" id="1806994"/>
    <lineage>
        <taxon>Eukaryota</taxon>
        <taxon>Fungi</taxon>
        <taxon>Fungi incertae sedis</taxon>
        <taxon>Chytridiomycota</taxon>
        <taxon>Chytridiomycota incertae sedis</taxon>
        <taxon>Chytridiomycetes</taxon>
        <taxon>Synchytriales</taxon>
        <taxon>Synchytriaceae</taxon>
        <taxon>Synchytrium</taxon>
    </lineage>
</organism>
<feature type="region of interest" description="Disordered" evidence="5">
    <location>
        <begin position="84"/>
        <end position="117"/>
    </location>
</feature>
<evidence type="ECO:0000256" key="4">
    <source>
        <dbReference type="ARBA" id="ARBA00046271"/>
    </source>
</evidence>
<feature type="region of interest" description="Disordered" evidence="5">
    <location>
        <begin position="1"/>
        <end position="63"/>
    </location>
</feature>
<comment type="subcellular location">
    <subcellularLocation>
        <location evidence="4">Peroxisome membrane</location>
    </subcellularLocation>
</comment>